<dbReference type="InterPro" id="IPR044736">
    <property type="entry name" value="Gid1/RanBPM/SPLA_SPRY"/>
</dbReference>
<reference evidence="3 4" key="1">
    <citation type="submission" date="2024-10" db="EMBL/GenBank/DDBJ databases">
        <authorList>
            <person name="Kim D."/>
        </authorList>
    </citation>
    <scope>NUCLEOTIDE SEQUENCE [LARGE SCALE GENOMIC DNA]</scope>
    <source>
        <strain evidence="3">Taebaek</strain>
    </source>
</reference>
<dbReference type="EMBL" id="JBICCN010000118">
    <property type="protein sequence ID" value="KAL3092776.1"/>
    <property type="molecule type" value="Genomic_DNA"/>
</dbReference>
<dbReference type="Proteomes" id="UP001620645">
    <property type="component" value="Unassembled WGS sequence"/>
</dbReference>
<dbReference type="CDD" id="cd12885">
    <property type="entry name" value="SPRY_RanBP_like"/>
    <property type="match status" value="1"/>
</dbReference>
<evidence type="ECO:0000313" key="4">
    <source>
        <dbReference type="Proteomes" id="UP001620645"/>
    </source>
</evidence>
<keyword evidence="4" id="KW-1185">Reference proteome</keyword>
<accession>A0ABD2JQ65</accession>
<dbReference type="PROSITE" id="PS50188">
    <property type="entry name" value="B302_SPRY"/>
    <property type="match status" value="1"/>
</dbReference>
<gene>
    <name evidence="3" type="ORF">niasHS_007985</name>
</gene>
<proteinExistence type="predicted"/>
<dbReference type="AlphaFoldDB" id="A0ABD2JQ65"/>
<dbReference type="Pfam" id="PF00622">
    <property type="entry name" value="SPRY"/>
    <property type="match status" value="1"/>
</dbReference>
<dbReference type="SUPFAM" id="SSF49899">
    <property type="entry name" value="Concanavalin A-like lectins/glucanases"/>
    <property type="match status" value="1"/>
</dbReference>
<dbReference type="Gene3D" id="2.60.120.920">
    <property type="match status" value="1"/>
</dbReference>
<dbReference type="InterPro" id="IPR013320">
    <property type="entry name" value="ConA-like_dom_sf"/>
</dbReference>
<protein>
    <recommendedName>
        <fullName evidence="2">B30.2/SPRY domain-containing protein</fullName>
    </recommendedName>
</protein>
<evidence type="ECO:0000259" key="2">
    <source>
        <dbReference type="PROSITE" id="PS50188"/>
    </source>
</evidence>
<sequence length="393" mass="46087">MKYFWDHLILRRKCHFDWAPQVSGPFDWAPHLSAPQVSRRKGRRRKCPRRKCLRRKCRFDWAPQMSAPQVSAPQMSHHRWVFQSKSSFTAISSADEFSPFQPLFPNLSTSEEMSVLNPRIAELNRAAAEERFSKLQNDQQKKILEKISELEKQQKQQNENLAKVTERLSQLQNDQLKILEKFSELEKQTLKKVLLKFQQNFWDEFACHEDIEIIGDKRLTVKYKSNPYGWPLFFSRHSVFAKHPILLDKDSSDIFYYEISNMEKEFNYANANVNFSFGFAIKQQKKLEGTIHNEKGTYAYESDGYFWINGERKGRYARYCSYGVGDTVGIGVNSVTRQLFFTKNGFRLDSSDLFVAPSFIDDSFYPFVTLCSFVEKIEANFGSENFKFKLSTL</sequence>
<feature type="coiled-coil region" evidence="1">
    <location>
        <begin position="140"/>
        <end position="188"/>
    </location>
</feature>
<dbReference type="InterPro" id="IPR043136">
    <property type="entry name" value="B30.2/SPRY_sf"/>
</dbReference>
<evidence type="ECO:0000313" key="3">
    <source>
        <dbReference type="EMBL" id="KAL3092776.1"/>
    </source>
</evidence>
<dbReference type="InterPro" id="IPR001870">
    <property type="entry name" value="B30.2/SPRY"/>
</dbReference>
<comment type="caution">
    <text evidence="3">The sequence shown here is derived from an EMBL/GenBank/DDBJ whole genome shotgun (WGS) entry which is preliminary data.</text>
</comment>
<dbReference type="SUPFAM" id="SSF69989">
    <property type="entry name" value="C-terminal domain of PLC-beta"/>
    <property type="match status" value="1"/>
</dbReference>
<organism evidence="3 4">
    <name type="scientific">Heterodera schachtii</name>
    <name type="common">Sugarbeet cyst nematode worm</name>
    <name type="synonym">Tylenchus schachtii</name>
    <dbReference type="NCBI Taxonomy" id="97005"/>
    <lineage>
        <taxon>Eukaryota</taxon>
        <taxon>Metazoa</taxon>
        <taxon>Ecdysozoa</taxon>
        <taxon>Nematoda</taxon>
        <taxon>Chromadorea</taxon>
        <taxon>Rhabditida</taxon>
        <taxon>Tylenchina</taxon>
        <taxon>Tylenchomorpha</taxon>
        <taxon>Tylenchoidea</taxon>
        <taxon>Heteroderidae</taxon>
        <taxon>Heteroderinae</taxon>
        <taxon>Heterodera</taxon>
    </lineage>
</organism>
<evidence type="ECO:0000256" key="1">
    <source>
        <dbReference type="SAM" id="Coils"/>
    </source>
</evidence>
<dbReference type="InterPro" id="IPR003877">
    <property type="entry name" value="SPRY_dom"/>
</dbReference>
<name>A0ABD2JQ65_HETSC</name>
<feature type="domain" description="B30.2/SPRY" evidence="2">
    <location>
        <begin position="180"/>
        <end position="386"/>
    </location>
</feature>
<keyword evidence="1" id="KW-0175">Coiled coil</keyword>